<comment type="similarity">
    <text evidence="2">Belongs to the peptidase S54 family.</text>
</comment>
<feature type="transmembrane region" description="Helical" evidence="7">
    <location>
        <begin position="209"/>
        <end position="226"/>
    </location>
</feature>
<organism evidence="9 10">
    <name type="scientific">Hufsiella arboris</name>
    <dbReference type="NCBI Taxonomy" id="2695275"/>
    <lineage>
        <taxon>Bacteria</taxon>
        <taxon>Pseudomonadati</taxon>
        <taxon>Bacteroidota</taxon>
        <taxon>Sphingobacteriia</taxon>
        <taxon>Sphingobacteriales</taxon>
        <taxon>Sphingobacteriaceae</taxon>
        <taxon>Hufsiella</taxon>
    </lineage>
</organism>
<evidence type="ECO:0000256" key="5">
    <source>
        <dbReference type="ARBA" id="ARBA00022989"/>
    </source>
</evidence>
<keyword evidence="9" id="KW-0645">Protease</keyword>
<dbReference type="InterPro" id="IPR022764">
    <property type="entry name" value="Peptidase_S54_rhomboid_dom"/>
</dbReference>
<dbReference type="AlphaFoldDB" id="A0A7K1YB27"/>
<dbReference type="SUPFAM" id="SSF144091">
    <property type="entry name" value="Rhomboid-like"/>
    <property type="match status" value="1"/>
</dbReference>
<keyword evidence="5 7" id="KW-1133">Transmembrane helix</keyword>
<gene>
    <name evidence="9" type="ORF">GS399_12430</name>
</gene>
<dbReference type="GO" id="GO:0016020">
    <property type="term" value="C:membrane"/>
    <property type="evidence" value="ECO:0007669"/>
    <property type="project" value="UniProtKB-SubCell"/>
</dbReference>
<dbReference type="GO" id="GO:0006508">
    <property type="term" value="P:proteolysis"/>
    <property type="evidence" value="ECO:0007669"/>
    <property type="project" value="UniProtKB-KW"/>
</dbReference>
<protein>
    <submittedName>
        <fullName evidence="9">Rhomboid family intramembrane serine protease</fullName>
    </submittedName>
</protein>
<evidence type="ECO:0000256" key="7">
    <source>
        <dbReference type="SAM" id="Phobius"/>
    </source>
</evidence>
<proteinExistence type="inferred from homology"/>
<keyword evidence="10" id="KW-1185">Reference proteome</keyword>
<feature type="domain" description="Peptidase S54 rhomboid" evidence="8">
    <location>
        <begin position="53"/>
        <end position="223"/>
    </location>
</feature>
<name>A0A7K1YB27_9SPHI</name>
<reference evidence="9 10" key="1">
    <citation type="submission" date="2019-11" db="EMBL/GenBank/DDBJ databases">
        <title>Pedobacter sp. HMF7647 Genome sequencing and assembly.</title>
        <authorList>
            <person name="Kang H."/>
            <person name="Kim H."/>
            <person name="Joh K."/>
        </authorList>
    </citation>
    <scope>NUCLEOTIDE SEQUENCE [LARGE SCALE GENOMIC DNA]</scope>
    <source>
        <strain evidence="9 10">HMF7647</strain>
    </source>
</reference>
<evidence type="ECO:0000256" key="1">
    <source>
        <dbReference type="ARBA" id="ARBA00004141"/>
    </source>
</evidence>
<dbReference type="Gene3D" id="1.20.1540.10">
    <property type="entry name" value="Rhomboid-like"/>
    <property type="match status" value="1"/>
</dbReference>
<evidence type="ECO:0000256" key="4">
    <source>
        <dbReference type="ARBA" id="ARBA00022801"/>
    </source>
</evidence>
<evidence type="ECO:0000256" key="2">
    <source>
        <dbReference type="ARBA" id="ARBA00009045"/>
    </source>
</evidence>
<dbReference type="InterPro" id="IPR050925">
    <property type="entry name" value="Rhomboid_protease_S54"/>
</dbReference>
<keyword evidence="3 7" id="KW-0812">Transmembrane</keyword>
<evidence type="ECO:0000256" key="3">
    <source>
        <dbReference type="ARBA" id="ARBA00022692"/>
    </source>
</evidence>
<feature type="transmembrane region" description="Helical" evidence="7">
    <location>
        <begin position="20"/>
        <end position="42"/>
    </location>
</feature>
<sequence>MSAFRSSPFSNIPVVTKNLIIINIIFFLATLIFKNLPLLQWLGAFYPASPYFKIWQVITYMFMHGGWAHIFFNMFALFSFGPTLEYVLGPKRFLNFYFITGIGALVLQFAVQAFEVFQIVGSVRVPESLPASILPQQIETLQAIYYGPVVGASGAIFGILIAFGMLFPNAELFLMFIPVPVKAKYIVPLYIVLELYLGVAQYSGDSVAHFAHLGGALFGFIIIKVWKLHRLN</sequence>
<comment type="caution">
    <text evidence="9">The sequence shown here is derived from an EMBL/GenBank/DDBJ whole genome shotgun (WGS) entry which is preliminary data.</text>
</comment>
<accession>A0A7K1YB27</accession>
<evidence type="ECO:0000313" key="10">
    <source>
        <dbReference type="Proteomes" id="UP000466586"/>
    </source>
</evidence>
<evidence type="ECO:0000313" key="9">
    <source>
        <dbReference type="EMBL" id="MXV51783.1"/>
    </source>
</evidence>
<feature type="transmembrane region" description="Helical" evidence="7">
    <location>
        <begin position="143"/>
        <end position="164"/>
    </location>
</feature>
<feature type="transmembrane region" description="Helical" evidence="7">
    <location>
        <begin position="54"/>
        <end position="81"/>
    </location>
</feature>
<dbReference type="RefSeq" id="WP_160844960.1">
    <property type="nucleotide sequence ID" value="NZ_WVHT01000005.1"/>
</dbReference>
<feature type="transmembrane region" description="Helical" evidence="7">
    <location>
        <begin position="93"/>
        <end position="114"/>
    </location>
</feature>
<dbReference type="InterPro" id="IPR035952">
    <property type="entry name" value="Rhomboid-like_sf"/>
</dbReference>
<comment type="subcellular location">
    <subcellularLocation>
        <location evidence="1">Membrane</location>
        <topology evidence="1">Multi-pass membrane protein</topology>
    </subcellularLocation>
</comment>
<dbReference type="PANTHER" id="PTHR43731">
    <property type="entry name" value="RHOMBOID PROTEASE"/>
    <property type="match status" value="1"/>
</dbReference>
<dbReference type="EMBL" id="WVHT01000005">
    <property type="protein sequence ID" value="MXV51783.1"/>
    <property type="molecule type" value="Genomic_DNA"/>
</dbReference>
<dbReference type="Pfam" id="PF01694">
    <property type="entry name" value="Rhomboid"/>
    <property type="match status" value="1"/>
</dbReference>
<keyword evidence="4" id="KW-0378">Hydrolase</keyword>
<keyword evidence="6 7" id="KW-0472">Membrane</keyword>
<dbReference type="PANTHER" id="PTHR43731:SF14">
    <property type="entry name" value="PRESENILIN-ASSOCIATED RHOMBOID-LIKE PROTEIN, MITOCHONDRIAL"/>
    <property type="match status" value="1"/>
</dbReference>
<dbReference type="GO" id="GO:0004252">
    <property type="term" value="F:serine-type endopeptidase activity"/>
    <property type="evidence" value="ECO:0007669"/>
    <property type="project" value="InterPro"/>
</dbReference>
<evidence type="ECO:0000259" key="8">
    <source>
        <dbReference type="Pfam" id="PF01694"/>
    </source>
</evidence>
<evidence type="ECO:0000256" key="6">
    <source>
        <dbReference type="ARBA" id="ARBA00023136"/>
    </source>
</evidence>
<dbReference type="Proteomes" id="UP000466586">
    <property type="component" value="Unassembled WGS sequence"/>
</dbReference>